<gene>
    <name evidence="8" type="ORF">AAG747_05175</name>
</gene>
<organism evidence="8 9">
    <name type="scientific">Rapidithrix thailandica</name>
    <dbReference type="NCBI Taxonomy" id="413964"/>
    <lineage>
        <taxon>Bacteria</taxon>
        <taxon>Pseudomonadati</taxon>
        <taxon>Bacteroidota</taxon>
        <taxon>Cytophagia</taxon>
        <taxon>Cytophagales</taxon>
        <taxon>Flammeovirgaceae</taxon>
        <taxon>Rapidithrix</taxon>
    </lineage>
</organism>
<evidence type="ECO:0000256" key="5">
    <source>
        <dbReference type="ARBA" id="ARBA00022825"/>
    </source>
</evidence>
<proteinExistence type="inferred from homology"/>
<dbReference type="EMBL" id="JBDKWZ010000002">
    <property type="protein sequence ID" value="MEN7547288.1"/>
    <property type="molecule type" value="Genomic_DNA"/>
</dbReference>
<evidence type="ECO:0000256" key="1">
    <source>
        <dbReference type="ARBA" id="ARBA00008764"/>
    </source>
</evidence>
<evidence type="ECO:0000256" key="6">
    <source>
        <dbReference type="RuleBase" id="RU004296"/>
    </source>
</evidence>
<evidence type="ECO:0000313" key="9">
    <source>
        <dbReference type="Proteomes" id="UP001403385"/>
    </source>
</evidence>
<dbReference type="PRINTS" id="PR00839">
    <property type="entry name" value="V8PROTEASE"/>
</dbReference>
<dbReference type="InterPro" id="IPR008256">
    <property type="entry name" value="Peptidase_S1B"/>
</dbReference>
<dbReference type="SMART" id="SM00020">
    <property type="entry name" value="Tryp_SPc"/>
    <property type="match status" value="1"/>
</dbReference>
<evidence type="ECO:0000313" key="8">
    <source>
        <dbReference type="EMBL" id="MEN7547288.1"/>
    </source>
</evidence>
<keyword evidence="9" id="KW-1185">Reference proteome</keyword>
<dbReference type="SUPFAM" id="SSF50494">
    <property type="entry name" value="Trypsin-like serine proteases"/>
    <property type="match status" value="1"/>
</dbReference>
<reference evidence="8 9" key="1">
    <citation type="submission" date="2024-04" db="EMBL/GenBank/DDBJ databases">
        <title>Novel genus in family Flammeovirgaceae.</title>
        <authorList>
            <person name="Nguyen T.H."/>
            <person name="Vuong T.Q."/>
            <person name="Le H."/>
            <person name="Kim S.-G."/>
        </authorList>
    </citation>
    <scope>NUCLEOTIDE SEQUENCE [LARGE SCALE GENOMIC DNA]</scope>
    <source>
        <strain evidence="8 9">JCM 23209</strain>
    </source>
</reference>
<dbReference type="PANTHER" id="PTHR15462">
    <property type="entry name" value="SERINE PROTEASE"/>
    <property type="match status" value="1"/>
</dbReference>
<dbReference type="InterPro" id="IPR043504">
    <property type="entry name" value="Peptidase_S1_PA_chymotrypsin"/>
</dbReference>
<evidence type="ECO:0000256" key="3">
    <source>
        <dbReference type="ARBA" id="ARBA00022729"/>
    </source>
</evidence>
<evidence type="ECO:0000256" key="2">
    <source>
        <dbReference type="ARBA" id="ARBA00022670"/>
    </source>
</evidence>
<sequence>MKNLIYSETASLDERLDDYDPFDLNEISQYHPEGCSCRVCQEEDTEIIGRDDRKLIRSTTHTPFRYICHVEIDRSSGPEPGRTGTLIGPKTVLTAGHCIWDESNDQKENLKKVKIRVIPGRYGAFEPLPTSKAVHLEVAKGYDKTKGGSALDYGILHLKEPLGTYIGYWSLNYKKWPKDPRGVSILNGPLPFAPSSGKLKLNIAGYPVDKPSWDHQYRGNYTYWDYDRAIALKAGMLHYLNDTYQGHSGSPVWLKRSKWKGGRVLVGIHVAGTSKGNRAVFLSKSVREFIAKNVK</sequence>
<dbReference type="AlphaFoldDB" id="A0AAW9S4I5"/>
<accession>A0AAW9S4I5</accession>
<dbReference type="PROSITE" id="PS00134">
    <property type="entry name" value="TRYPSIN_HIS"/>
    <property type="match status" value="1"/>
</dbReference>
<name>A0AAW9S4I5_9BACT</name>
<protein>
    <recommendedName>
        <fullName evidence="6">Serine protease</fullName>
        <ecNumber evidence="6">3.4.21.-</ecNumber>
    </recommendedName>
</protein>
<dbReference type="GO" id="GO:0006508">
    <property type="term" value="P:proteolysis"/>
    <property type="evidence" value="ECO:0007669"/>
    <property type="project" value="UniProtKB-KW"/>
</dbReference>
<evidence type="ECO:0000259" key="7">
    <source>
        <dbReference type="SMART" id="SM00020"/>
    </source>
</evidence>
<keyword evidence="3" id="KW-0732">Signal</keyword>
<dbReference type="Proteomes" id="UP001403385">
    <property type="component" value="Unassembled WGS sequence"/>
</dbReference>
<keyword evidence="2 6" id="KW-0645">Protease</keyword>
<dbReference type="Gene3D" id="2.40.10.10">
    <property type="entry name" value="Trypsin-like serine proteases"/>
    <property type="match status" value="2"/>
</dbReference>
<evidence type="ECO:0000256" key="4">
    <source>
        <dbReference type="ARBA" id="ARBA00022801"/>
    </source>
</evidence>
<feature type="domain" description="Peptidase S1" evidence="7">
    <location>
        <begin position="46"/>
        <end position="290"/>
    </location>
</feature>
<keyword evidence="4 6" id="KW-0378">Hydrolase</keyword>
<dbReference type="Pfam" id="PF00089">
    <property type="entry name" value="Trypsin"/>
    <property type="match status" value="1"/>
</dbReference>
<dbReference type="GO" id="GO:0004252">
    <property type="term" value="F:serine-type endopeptidase activity"/>
    <property type="evidence" value="ECO:0007669"/>
    <property type="project" value="InterPro"/>
</dbReference>
<keyword evidence="5 6" id="KW-0720">Serine protease</keyword>
<dbReference type="InterPro" id="IPR050966">
    <property type="entry name" value="Glutamyl_endopeptidase"/>
</dbReference>
<comment type="similarity">
    <text evidence="1 6">Belongs to the peptidase S1B family.</text>
</comment>
<comment type="caution">
    <text evidence="8">The sequence shown here is derived from an EMBL/GenBank/DDBJ whole genome shotgun (WGS) entry which is preliminary data.</text>
</comment>
<dbReference type="InterPro" id="IPR009003">
    <property type="entry name" value="Peptidase_S1_PA"/>
</dbReference>
<dbReference type="EC" id="3.4.21.-" evidence="6"/>
<dbReference type="InterPro" id="IPR018114">
    <property type="entry name" value="TRYPSIN_HIS"/>
</dbReference>
<dbReference type="InterPro" id="IPR001254">
    <property type="entry name" value="Trypsin_dom"/>
</dbReference>
<dbReference type="PANTHER" id="PTHR15462:SF8">
    <property type="entry name" value="SERINE PROTEASE"/>
    <property type="match status" value="1"/>
</dbReference>
<dbReference type="RefSeq" id="WP_346820072.1">
    <property type="nucleotide sequence ID" value="NZ_JBDKWZ010000002.1"/>
</dbReference>